<protein>
    <submittedName>
        <fullName evidence="2">Uncharacterized protein</fullName>
    </submittedName>
</protein>
<reference evidence="2 3" key="1">
    <citation type="journal article" date="2013" name="Proc. Natl. Acad. Sci. U.S.A.">
        <title>The king cobra genome reveals dynamic gene evolution and adaptation in the snake venom system.</title>
        <authorList>
            <person name="Vonk F.J."/>
            <person name="Casewell N.R."/>
            <person name="Henkel C.V."/>
            <person name="Heimberg A.M."/>
            <person name="Jansen H.J."/>
            <person name="McCleary R.J."/>
            <person name="Kerkkamp H.M."/>
            <person name="Vos R.A."/>
            <person name="Guerreiro I."/>
            <person name="Calvete J.J."/>
            <person name="Wuster W."/>
            <person name="Woods A.E."/>
            <person name="Logan J.M."/>
            <person name="Harrison R.A."/>
            <person name="Castoe T.A."/>
            <person name="de Koning A.P."/>
            <person name="Pollock D.D."/>
            <person name="Yandell M."/>
            <person name="Calderon D."/>
            <person name="Renjifo C."/>
            <person name="Currier R.B."/>
            <person name="Salgado D."/>
            <person name="Pla D."/>
            <person name="Sanz L."/>
            <person name="Hyder A.S."/>
            <person name="Ribeiro J.M."/>
            <person name="Arntzen J.W."/>
            <person name="van den Thillart G.E."/>
            <person name="Boetzer M."/>
            <person name="Pirovano W."/>
            <person name="Dirks R.P."/>
            <person name="Spaink H.P."/>
            <person name="Duboule D."/>
            <person name="McGlinn E."/>
            <person name="Kini R.M."/>
            <person name="Richardson M.K."/>
        </authorList>
    </citation>
    <scope>NUCLEOTIDE SEQUENCE</scope>
    <source>
        <tissue evidence="2">Blood</tissue>
    </source>
</reference>
<dbReference type="Proteomes" id="UP000018936">
    <property type="component" value="Unassembled WGS sequence"/>
</dbReference>
<evidence type="ECO:0000256" key="1">
    <source>
        <dbReference type="SAM" id="MobiDB-lite"/>
    </source>
</evidence>
<accession>V8P9I5</accession>
<gene>
    <name evidence="2" type="ORF">L345_03645</name>
</gene>
<evidence type="ECO:0000313" key="3">
    <source>
        <dbReference type="Proteomes" id="UP000018936"/>
    </source>
</evidence>
<dbReference type="EMBL" id="AZIM01000531">
    <property type="protein sequence ID" value="ETE70547.1"/>
    <property type="molecule type" value="Genomic_DNA"/>
</dbReference>
<evidence type="ECO:0000313" key="2">
    <source>
        <dbReference type="EMBL" id="ETE70547.1"/>
    </source>
</evidence>
<feature type="region of interest" description="Disordered" evidence="1">
    <location>
        <begin position="18"/>
        <end position="39"/>
    </location>
</feature>
<feature type="non-terminal residue" evidence="2">
    <location>
        <position position="1"/>
    </location>
</feature>
<comment type="caution">
    <text evidence="2">The sequence shown here is derived from an EMBL/GenBank/DDBJ whole genome shotgun (WGS) entry which is preliminary data.</text>
</comment>
<name>V8P9I5_OPHHA</name>
<sequence>MPFMYNFRIRSEPRTIFFTRSGGSGSREEPSCRSTPGSRSAVDTYAIYDEVGSERKSSTKPRKILVSVQQCMEPLSLYKNQPPNTRTFKYFGTSSVKLLAALQFCSKQL</sequence>
<organism evidence="2 3">
    <name type="scientific">Ophiophagus hannah</name>
    <name type="common">King cobra</name>
    <name type="synonym">Naja hannah</name>
    <dbReference type="NCBI Taxonomy" id="8665"/>
    <lineage>
        <taxon>Eukaryota</taxon>
        <taxon>Metazoa</taxon>
        <taxon>Chordata</taxon>
        <taxon>Craniata</taxon>
        <taxon>Vertebrata</taxon>
        <taxon>Euteleostomi</taxon>
        <taxon>Lepidosauria</taxon>
        <taxon>Squamata</taxon>
        <taxon>Bifurcata</taxon>
        <taxon>Unidentata</taxon>
        <taxon>Episquamata</taxon>
        <taxon>Toxicofera</taxon>
        <taxon>Serpentes</taxon>
        <taxon>Colubroidea</taxon>
        <taxon>Elapidae</taxon>
        <taxon>Elapinae</taxon>
        <taxon>Ophiophagus</taxon>
    </lineage>
</organism>
<dbReference type="AlphaFoldDB" id="V8P9I5"/>
<proteinExistence type="predicted"/>
<keyword evidence="3" id="KW-1185">Reference proteome</keyword>